<feature type="non-terminal residue" evidence="2">
    <location>
        <position position="1"/>
    </location>
</feature>
<keyword evidence="3" id="KW-1185">Reference proteome</keyword>
<sequence>FADGNTMTHLSAALVVLLVVSEIVIVNTLEEIAIDVENPHVLIKVAFDTLVDLVPVVMNMLVTLFMLATMLSLPLLWQVVKPPTHCRRRTRGGGHTSMMAVGASFVNQLRWTLALCVLPQLLLRPALLPTRLSLNYNPSLASCARRSSQSRRGRIGDWMFKLVKFKNSVNGRRQLAVAEAQLPYDVDNLATWDRAVDPRVFSVGTVAPAAPGAVRDALGPCLADAKLLPEQVDLIGDVVARRFALRVLDSKTEASTRATALVRSLRAYAGLRTFQ</sequence>
<accession>A0ABN9RH21</accession>
<feature type="transmembrane region" description="Helical" evidence="1">
    <location>
        <begin position="54"/>
        <end position="77"/>
    </location>
</feature>
<name>A0ABN9RH21_9DINO</name>
<keyword evidence="1" id="KW-0812">Transmembrane</keyword>
<evidence type="ECO:0000313" key="2">
    <source>
        <dbReference type="EMBL" id="CAK0818373.1"/>
    </source>
</evidence>
<keyword evidence="1" id="KW-1133">Transmembrane helix</keyword>
<organism evidence="2 3">
    <name type="scientific">Prorocentrum cordatum</name>
    <dbReference type="NCBI Taxonomy" id="2364126"/>
    <lineage>
        <taxon>Eukaryota</taxon>
        <taxon>Sar</taxon>
        <taxon>Alveolata</taxon>
        <taxon>Dinophyceae</taxon>
        <taxon>Prorocentrales</taxon>
        <taxon>Prorocentraceae</taxon>
        <taxon>Prorocentrum</taxon>
    </lineage>
</organism>
<comment type="caution">
    <text evidence="2">The sequence shown here is derived from an EMBL/GenBank/DDBJ whole genome shotgun (WGS) entry which is preliminary data.</text>
</comment>
<evidence type="ECO:0000256" key="1">
    <source>
        <dbReference type="SAM" id="Phobius"/>
    </source>
</evidence>
<feature type="non-terminal residue" evidence="2">
    <location>
        <position position="275"/>
    </location>
</feature>
<reference evidence="2" key="1">
    <citation type="submission" date="2023-10" db="EMBL/GenBank/DDBJ databases">
        <authorList>
            <person name="Chen Y."/>
            <person name="Shah S."/>
            <person name="Dougan E. K."/>
            <person name="Thang M."/>
            <person name="Chan C."/>
        </authorList>
    </citation>
    <scope>NUCLEOTIDE SEQUENCE [LARGE SCALE GENOMIC DNA]</scope>
</reference>
<protein>
    <submittedName>
        <fullName evidence="2">Uncharacterized protein</fullName>
    </submittedName>
</protein>
<feature type="transmembrane region" description="Helical" evidence="1">
    <location>
        <begin position="12"/>
        <end position="34"/>
    </location>
</feature>
<keyword evidence="1" id="KW-0472">Membrane</keyword>
<gene>
    <name evidence="2" type="ORF">PCOR1329_LOCUS20693</name>
</gene>
<dbReference type="Proteomes" id="UP001189429">
    <property type="component" value="Unassembled WGS sequence"/>
</dbReference>
<proteinExistence type="predicted"/>
<dbReference type="EMBL" id="CAUYUJ010006714">
    <property type="protein sequence ID" value="CAK0818373.1"/>
    <property type="molecule type" value="Genomic_DNA"/>
</dbReference>
<evidence type="ECO:0000313" key="3">
    <source>
        <dbReference type="Proteomes" id="UP001189429"/>
    </source>
</evidence>